<feature type="chain" id="PRO_5045388031" evidence="1">
    <location>
        <begin position="31"/>
        <end position="164"/>
    </location>
</feature>
<dbReference type="RefSeq" id="WP_293928710.1">
    <property type="nucleotide sequence ID" value="NZ_CP137624.1"/>
</dbReference>
<dbReference type="Proteomes" id="UP001322664">
    <property type="component" value="Chromosome"/>
</dbReference>
<dbReference type="EMBL" id="CP137624">
    <property type="protein sequence ID" value="WPK10645.1"/>
    <property type="molecule type" value="Genomic_DNA"/>
</dbReference>
<organism evidence="2 3">
    <name type="scientific">Lysinibacillus louembei</name>
    <dbReference type="NCBI Taxonomy" id="1470088"/>
    <lineage>
        <taxon>Bacteria</taxon>
        <taxon>Bacillati</taxon>
        <taxon>Bacillota</taxon>
        <taxon>Bacilli</taxon>
        <taxon>Bacillales</taxon>
        <taxon>Bacillaceae</taxon>
        <taxon>Lysinibacillus</taxon>
    </lineage>
</organism>
<accession>A0ABZ0RT08</accession>
<evidence type="ECO:0000256" key="1">
    <source>
        <dbReference type="SAM" id="SignalP"/>
    </source>
</evidence>
<sequence>MGEKSLFRNVLLIVSLIFLSSTLFSISTFAEEVNDLNASNYTNDNFENSTTNIEINNQIITPFSKPYSKAKVDWGGLLGRSVFSNQSGSTRIYHNSGNYTTARAELNRIGGNGEIVTHINGDKITYVKQTDGGYVTLYRSTSETLGNQRPTLTFGNDKVRFMGD</sequence>
<keyword evidence="3" id="KW-1185">Reference proteome</keyword>
<evidence type="ECO:0000313" key="3">
    <source>
        <dbReference type="Proteomes" id="UP001322664"/>
    </source>
</evidence>
<evidence type="ECO:0000313" key="2">
    <source>
        <dbReference type="EMBL" id="WPK10645.1"/>
    </source>
</evidence>
<proteinExistence type="predicted"/>
<keyword evidence="1" id="KW-0732">Signal</keyword>
<feature type="signal peptide" evidence="1">
    <location>
        <begin position="1"/>
        <end position="30"/>
    </location>
</feature>
<reference evidence="2 3" key="1">
    <citation type="submission" date="2023-09" db="EMBL/GenBank/DDBJ databases">
        <authorList>
            <person name="Page C.A."/>
            <person name="Perez-Diaz I.M."/>
        </authorList>
    </citation>
    <scope>NUCLEOTIDE SEQUENCE [LARGE SCALE GENOMIC DNA]</scope>
    <source>
        <strain evidence="2 3">Ll15</strain>
    </source>
</reference>
<protein>
    <submittedName>
        <fullName evidence="2">Uncharacterized protein</fullName>
    </submittedName>
</protein>
<name>A0ABZ0RT08_9BACI</name>
<gene>
    <name evidence="2" type="ORF">R6U77_12210</name>
</gene>